<dbReference type="VEuPathDB" id="FungiDB:FOC1_g10007400"/>
<dbReference type="STRING" id="1229664.N4U9U3"/>
<reference evidence="3" key="1">
    <citation type="submission" date="2012-09" db="EMBL/GenBank/DDBJ databases">
        <title>Genome sequencing and comparative transcriptomics of race 1 and race 4 of banana pathogen: Fusarium oxysporum f. sp. cubense.</title>
        <authorList>
            <person name="Fang X."/>
            <person name="Huang J."/>
        </authorList>
    </citation>
    <scope>NUCLEOTIDE SEQUENCE [LARGE SCALE GENOMIC DNA]</scope>
    <source>
        <strain evidence="3">race 1</strain>
    </source>
</reference>
<dbReference type="GO" id="GO:0005737">
    <property type="term" value="C:cytoplasm"/>
    <property type="evidence" value="ECO:0007669"/>
    <property type="project" value="TreeGrafter"/>
</dbReference>
<dbReference type="OMA" id="SATQHHE"/>
<dbReference type="InterPro" id="IPR011993">
    <property type="entry name" value="PH-like_dom_sf"/>
</dbReference>
<dbReference type="InterPro" id="IPR053026">
    <property type="entry name" value="CDC42_GEF"/>
</dbReference>
<dbReference type="EMBL" id="KB730345">
    <property type="protein sequence ID" value="ENH66750.1"/>
    <property type="molecule type" value="Genomic_DNA"/>
</dbReference>
<dbReference type="SUPFAM" id="SSF50729">
    <property type="entry name" value="PH domain-like"/>
    <property type="match status" value="1"/>
</dbReference>
<dbReference type="GO" id="GO:0005634">
    <property type="term" value="C:nucleus"/>
    <property type="evidence" value="ECO:0007669"/>
    <property type="project" value="TreeGrafter"/>
</dbReference>
<evidence type="ECO:0000256" key="1">
    <source>
        <dbReference type="SAM" id="MobiDB-lite"/>
    </source>
</evidence>
<gene>
    <name evidence="2" type="ORF">FOC1_g10007400</name>
</gene>
<evidence type="ECO:0000313" key="3">
    <source>
        <dbReference type="Proteomes" id="UP000016928"/>
    </source>
</evidence>
<dbReference type="GO" id="GO:0043332">
    <property type="term" value="C:mating projection tip"/>
    <property type="evidence" value="ECO:0007669"/>
    <property type="project" value="TreeGrafter"/>
</dbReference>
<organism evidence="2 3">
    <name type="scientific">Fusarium oxysporum f. sp. cubense (strain race 1)</name>
    <name type="common">Panama disease fungus</name>
    <dbReference type="NCBI Taxonomy" id="1229664"/>
    <lineage>
        <taxon>Eukaryota</taxon>
        <taxon>Fungi</taxon>
        <taxon>Dikarya</taxon>
        <taxon>Ascomycota</taxon>
        <taxon>Pezizomycotina</taxon>
        <taxon>Sordariomycetes</taxon>
        <taxon>Hypocreomycetidae</taxon>
        <taxon>Hypocreales</taxon>
        <taxon>Nectriaceae</taxon>
        <taxon>Fusarium</taxon>
        <taxon>Fusarium oxysporum species complex</taxon>
    </lineage>
</organism>
<dbReference type="Proteomes" id="UP000016928">
    <property type="component" value="Unassembled WGS sequence"/>
</dbReference>
<dbReference type="Gene3D" id="2.30.29.30">
    <property type="entry name" value="Pleckstrin-homology domain (PH domain)/Phosphotyrosine-binding domain (PTB)"/>
    <property type="match status" value="1"/>
</dbReference>
<feature type="region of interest" description="Disordered" evidence="1">
    <location>
        <begin position="136"/>
        <end position="155"/>
    </location>
</feature>
<dbReference type="GO" id="GO:0000935">
    <property type="term" value="C:division septum"/>
    <property type="evidence" value="ECO:0007669"/>
    <property type="project" value="TreeGrafter"/>
</dbReference>
<dbReference type="PANTHER" id="PTHR47339:SF1">
    <property type="entry name" value="CELL DIVISION CONTROL PROTEIN 24"/>
    <property type="match status" value="1"/>
</dbReference>
<dbReference type="PANTHER" id="PTHR47339">
    <property type="entry name" value="CELL DIVISION CONTROL PROTEIN 24"/>
    <property type="match status" value="1"/>
</dbReference>
<dbReference type="GO" id="GO:0031106">
    <property type="term" value="P:septin ring organization"/>
    <property type="evidence" value="ECO:0007669"/>
    <property type="project" value="TreeGrafter"/>
</dbReference>
<dbReference type="Pfam" id="PF15411">
    <property type="entry name" value="PH_10"/>
    <property type="match status" value="1"/>
</dbReference>
<dbReference type="HOGENOM" id="CLU_020320_0_0_1"/>
<protein>
    <submittedName>
        <fullName evidence="2">Rho guanine nucleotide exchange factor scd1</fullName>
    </submittedName>
</protein>
<feature type="compositionally biased region" description="Polar residues" evidence="1">
    <location>
        <begin position="138"/>
        <end position="155"/>
    </location>
</feature>
<reference evidence="3" key="2">
    <citation type="journal article" date="2014" name="PLoS ONE">
        <title>Genome and Transcriptome Analysis of the Fungal Pathogen Fusarium oxysporum f. sp. cubense Causing Banana Vascular Wilt Disease.</title>
        <authorList>
            <person name="Guo L."/>
            <person name="Han L."/>
            <person name="Yang L."/>
            <person name="Zeng H."/>
            <person name="Fan D."/>
            <person name="Zhu Y."/>
            <person name="Feng Y."/>
            <person name="Wang G."/>
            <person name="Peng C."/>
            <person name="Jiang X."/>
            <person name="Zhou D."/>
            <person name="Ni P."/>
            <person name="Liang C."/>
            <person name="Liu L."/>
            <person name="Wang J."/>
            <person name="Mao C."/>
            <person name="Fang X."/>
            <person name="Peng M."/>
            <person name="Huang J."/>
        </authorList>
    </citation>
    <scope>NUCLEOTIDE SEQUENCE [LARGE SCALE GENOMIC DNA]</scope>
    <source>
        <strain evidence="3">race 1</strain>
    </source>
</reference>
<sequence>MSDPLSVAASIAGLISITVEAVKFLSPYVSAAKETPQVAAHVYSEVQSTQVILMGLQSLTKNLGLQSFKSSMTLVLMILQSDSGETAKEHQEQLSNNVKVLLDSNDALSRRLMNIEDALDAQTIISRRMSILSLSASPSQNTSQQSTAESPATSISTDTSLAISKFDFEDDLESSRVYRRAVRETMDFSFRSSIARSHNWSVFSGLSLGDISIMSVIALPVYQDDITNAEHYDFGEEAALNGRTPGPVIDQPLLIECLEIKLKLLTIPGMQRYFDEIPHPLDDFFHLWKELVLWFAQFCHDRLDIETSNLITVQDLMWGNEYGIFRVISLISSITKNLVITGLPMNDLSSAKAQVDVQPPEIRKLVNEQRQFVRDVIELLEIKDQLEMYMNPIFQGLRVLADVQIALLLIMEGNLLRPSADQEWASAFGYLFRYIEVEAASYANDKLNRTSIQLWLKEGHFRDKDKTRSLLRRCCDILPMRAKRIFALFEFLEYLKSQPIVTEKQKNDGSMTRSSISRLVIRLQDNAISKDTQAAVQKLQQKIEDWKGIDPHALGELILSKTLYVTKSSKTNLYHAYLFQNMLLLCKETRGEPTGERSFYRSKSLSEQKQTKFLLKGRFYLRHILSVTPTSQHDTHVCEVQWGADNSGKSKFSLVFAVESEMRIWASKIDEYRMMAILMVKPKHGPEEMDLSIEKNTDEPEPEGLTERMEPWKRYGVIK</sequence>
<accession>N4U9U3</accession>
<dbReference type="AlphaFoldDB" id="N4U9U3"/>
<proteinExistence type="predicted"/>
<evidence type="ECO:0000313" key="2">
    <source>
        <dbReference type="EMBL" id="ENH66750.1"/>
    </source>
</evidence>
<dbReference type="OrthoDB" id="19923at2759"/>
<dbReference type="GO" id="GO:0030010">
    <property type="term" value="P:establishment of cell polarity"/>
    <property type="evidence" value="ECO:0007669"/>
    <property type="project" value="TreeGrafter"/>
</dbReference>
<name>N4U9U3_FUSC1</name>